<proteinExistence type="predicted"/>
<gene>
    <name evidence="1" type="ORF">E2562_039288</name>
</gene>
<keyword evidence="2" id="KW-1185">Reference proteome</keyword>
<sequence>MKVKPACAPELRIPGLFGARAHQLQIGETIIKAGLGDMDLNSQLERFLDKAKLSPDYFIADCEDMLTNVQHTYMDASATETLATCSSFIISNSNGKQLWSWFKNFKTSFDIEEKVAAIVDELPLGLYDKYLFCLRPHTRMLIYADVPEQAELLIALQTLMNQFI</sequence>
<dbReference type="AlphaFoldDB" id="A0A6G1DUS8"/>
<reference evidence="1 2" key="1">
    <citation type="submission" date="2019-11" db="EMBL/GenBank/DDBJ databases">
        <title>Whole genome sequence of Oryza granulata.</title>
        <authorList>
            <person name="Li W."/>
        </authorList>
    </citation>
    <scope>NUCLEOTIDE SEQUENCE [LARGE SCALE GENOMIC DNA]</scope>
    <source>
        <strain evidence="2">cv. Menghai</strain>
        <tissue evidence="1">Leaf</tissue>
    </source>
</reference>
<accession>A0A6G1DUS8</accession>
<evidence type="ECO:0000313" key="1">
    <source>
        <dbReference type="EMBL" id="KAF0915864.1"/>
    </source>
</evidence>
<comment type="caution">
    <text evidence="1">The sequence shown here is derived from an EMBL/GenBank/DDBJ whole genome shotgun (WGS) entry which is preliminary data.</text>
</comment>
<dbReference type="EMBL" id="SPHZ02000006">
    <property type="protein sequence ID" value="KAF0915864.1"/>
    <property type="molecule type" value="Genomic_DNA"/>
</dbReference>
<protein>
    <submittedName>
        <fullName evidence="1">Uncharacterized protein</fullName>
    </submittedName>
</protein>
<organism evidence="1 2">
    <name type="scientific">Oryza meyeriana var. granulata</name>
    <dbReference type="NCBI Taxonomy" id="110450"/>
    <lineage>
        <taxon>Eukaryota</taxon>
        <taxon>Viridiplantae</taxon>
        <taxon>Streptophyta</taxon>
        <taxon>Embryophyta</taxon>
        <taxon>Tracheophyta</taxon>
        <taxon>Spermatophyta</taxon>
        <taxon>Magnoliopsida</taxon>
        <taxon>Liliopsida</taxon>
        <taxon>Poales</taxon>
        <taxon>Poaceae</taxon>
        <taxon>BOP clade</taxon>
        <taxon>Oryzoideae</taxon>
        <taxon>Oryzeae</taxon>
        <taxon>Oryzinae</taxon>
        <taxon>Oryza</taxon>
        <taxon>Oryza meyeriana</taxon>
    </lineage>
</organism>
<dbReference type="Proteomes" id="UP000479710">
    <property type="component" value="Unassembled WGS sequence"/>
</dbReference>
<name>A0A6G1DUS8_9ORYZ</name>
<evidence type="ECO:0000313" key="2">
    <source>
        <dbReference type="Proteomes" id="UP000479710"/>
    </source>
</evidence>